<accession>A0A9N9TCR4</accession>
<gene>
    <name evidence="2" type="ORF">DIABBA_LOCUS11667</name>
</gene>
<dbReference type="EMBL" id="OU898283">
    <property type="protein sequence ID" value="CAG9838837.1"/>
    <property type="molecule type" value="Genomic_DNA"/>
</dbReference>
<protein>
    <submittedName>
        <fullName evidence="2">Uncharacterized protein</fullName>
    </submittedName>
</protein>
<dbReference type="Proteomes" id="UP001153709">
    <property type="component" value="Chromosome 8"/>
</dbReference>
<feature type="region of interest" description="Disordered" evidence="1">
    <location>
        <begin position="184"/>
        <end position="205"/>
    </location>
</feature>
<feature type="compositionally biased region" description="Polar residues" evidence="1">
    <location>
        <begin position="108"/>
        <end position="123"/>
    </location>
</feature>
<evidence type="ECO:0000313" key="2">
    <source>
        <dbReference type="EMBL" id="CAG9838837.1"/>
    </source>
</evidence>
<evidence type="ECO:0000313" key="3">
    <source>
        <dbReference type="Proteomes" id="UP001153709"/>
    </source>
</evidence>
<evidence type="ECO:0000256" key="1">
    <source>
        <dbReference type="SAM" id="MobiDB-lite"/>
    </source>
</evidence>
<feature type="compositionally biased region" description="Polar residues" evidence="1">
    <location>
        <begin position="136"/>
        <end position="155"/>
    </location>
</feature>
<feature type="compositionally biased region" description="Basic and acidic residues" evidence="1">
    <location>
        <begin position="196"/>
        <end position="205"/>
    </location>
</feature>
<reference evidence="2" key="1">
    <citation type="submission" date="2022-01" db="EMBL/GenBank/DDBJ databases">
        <authorList>
            <person name="King R."/>
        </authorList>
    </citation>
    <scope>NUCLEOTIDE SEQUENCE</scope>
</reference>
<name>A0A9N9TCR4_DIABA</name>
<keyword evidence="3" id="KW-1185">Reference proteome</keyword>
<organism evidence="2 3">
    <name type="scientific">Diabrotica balteata</name>
    <name type="common">Banded cucumber beetle</name>
    <dbReference type="NCBI Taxonomy" id="107213"/>
    <lineage>
        <taxon>Eukaryota</taxon>
        <taxon>Metazoa</taxon>
        <taxon>Ecdysozoa</taxon>
        <taxon>Arthropoda</taxon>
        <taxon>Hexapoda</taxon>
        <taxon>Insecta</taxon>
        <taxon>Pterygota</taxon>
        <taxon>Neoptera</taxon>
        <taxon>Endopterygota</taxon>
        <taxon>Coleoptera</taxon>
        <taxon>Polyphaga</taxon>
        <taxon>Cucujiformia</taxon>
        <taxon>Chrysomeloidea</taxon>
        <taxon>Chrysomelidae</taxon>
        <taxon>Galerucinae</taxon>
        <taxon>Diabroticina</taxon>
        <taxon>Diabroticites</taxon>
        <taxon>Diabrotica</taxon>
    </lineage>
</organism>
<feature type="region of interest" description="Disordered" evidence="1">
    <location>
        <begin position="100"/>
        <end position="155"/>
    </location>
</feature>
<sequence>MLEESNLMESASSADVFLVLPDPIELTIEDSVDEDCGGTFNNLNKNMLDAESETVIHQEEDKSIYEENINLYEKEADLQRVTQVQEEEDTEDIEIETEIETQNEKIQDVQSPTKQNTKTSFSPTLARLLTAPERSAMSNQSMASSTPMSSNAAHPSNMSISEILSTSKACNEITITPVDAEYNVTPSKGKSMVSAWDEHSEVCSG</sequence>
<dbReference type="AlphaFoldDB" id="A0A9N9TCR4"/>
<dbReference type="OrthoDB" id="432970at2759"/>
<proteinExistence type="predicted"/>